<evidence type="ECO:0000256" key="2">
    <source>
        <dbReference type="ARBA" id="ARBA00004498"/>
    </source>
</evidence>
<evidence type="ECO:0000256" key="10">
    <source>
        <dbReference type="ARBA" id="ARBA00022729"/>
    </source>
</evidence>
<organism evidence="18 19">
    <name type="scientific">Oreochromis aureus</name>
    <name type="common">Israeli tilapia</name>
    <name type="synonym">Chromis aureus</name>
    <dbReference type="NCBI Taxonomy" id="47969"/>
    <lineage>
        <taxon>Eukaryota</taxon>
        <taxon>Metazoa</taxon>
        <taxon>Chordata</taxon>
        <taxon>Craniata</taxon>
        <taxon>Vertebrata</taxon>
        <taxon>Euteleostomi</taxon>
        <taxon>Actinopterygii</taxon>
        <taxon>Neopterygii</taxon>
        <taxon>Teleostei</taxon>
        <taxon>Neoteleostei</taxon>
        <taxon>Acanthomorphata</taxon>
        <taxon>Ovalentaria</taxon>
        <taxon>Cichlomorphae</taxon>
        <taxon>Cichliformes</taxon>
        <taxon>Cichlidae</taxon>
        <taxon>African cichlids</taxon>
        <taxon>Pseudocrenilabrinae</taxon>
        <taxon>Oreochromini</taxon>
        <taxon>Oreochromis</taxon>
    </lineage>
</organism>
<dbReference type="InterPro" id="IPR042235">
    <property type="entry name" value="ZP-C_dom"/>
</dbReference>
<sequence length="438" mass="49145">MSLGFPGMLYLSLLLLLPVFASTEAGTAAPRPSEQTAQVMRKVPRRETPTLLPPPYLHLPLFVDSQVPLVDKEYFSPLRGTGVEPLPERVRNILLPISPKSTPPSVSDVSVKTSCKRTKMQVQVERSLLGTGEARSQLKLGTCTASKSTRDYLYFEYGLGMCGTKRTIIDNQVVYSNTLQYDPSRLKGPIRRVVPFSLPVSCHFNRNIFVTQTWERLSPSDQYVLGKPMYFQAEALPMPHDERLYIHSCYATPEKSHTSTLRFPVVRNFGCMVESKAGRSRFIPYRNDAVRFSVDAFLLLKKNSVIIIILKGSVVFAALCRWAELYGSDTVCSCCDSNCSSAASNGESSLKLFFIKINSAPESVMTEWRWMSQPVVTAALPMDKVEKTVKELEWPFGGGGVMWTEEEGEEKQGKGSAFVEEVIAEPRRIFEEIFDFDK</sequence>
<proteinExistence type="inferred from homology"/>
<keyword evidence="12" id="KW-0472">Membrane</keyword>
<dbReference type="GO" id="GO:0032190">
    <property type="term" value="F:acrosin binding"/>
    <property type="evidence" value="ECO:0007669"/>
    <property type="project" value="TreeGrafter"/>
</dbReference>
<evidence type="ECO:0000256" key="15">
    <source>
        <dbReference type="ARBA" id="ARBA00030824"/>
    </source>
</evidence>
<dbReference type="Gene3D" id="2.60.40.3210">
    <property type="entry name" value="Zona pellucida, ZP-N domain"/>
    <property type="match status" value="1"/>
</dbReference>
<evidence type="ECO:0000256" key="16">
    <source>
        <dbReference type="SAM" id="SignalP"/>
    </source>
</evidence>
<dbReference type="AlphaFoldDB" id="A0A668TAY8"/>
<evidence type="ECO:0000259" key="17">
    <source>
        <dbReference type="PROSITE" id="PS51034"/>
    </source>
</evidence>
<feature type="chain" id="PRO_5044200869" description="Zona pellucida sperm-binding protein 3" evidence="16">
    <location>
        <begin position="24"/>
        <end position="438"/>
    </location>
</feature>
<dbReference type="Pfam" id="PF00100">
    <property type="entry name" value="Zona_pellucida"/>
    <property type="match status" value="1"/>
</dbReference>
<dbReference type="OMA" id="HFSPARG"/>
<reference evidence="18" key="1">
    <citation type="submission" date="2025-08" db="UniProtKB">
        <authorList>
            <consortium name="Ensembl"/>
        </authorList>
    </citation>
    <scope>IDENTIFICATION</scope>
</reference>
<dbReference type="GO" id="GO:0007339">
    <property type="term" value="P:binding of sperm to zona pellucida"/>
    <property type="evidence" value="ECO:0007669"/>
    <property type="project" value="TreeGrafter"/>
</dbReference>
<dbReference type="GO" id="GO:0005886">
    <property type="term" value="C:plasma membrane"/>
    <property type="evidence" value="ECO:0007669"/>
    <property type="project" value="UniProtKB-SubCell"/>
</dbReference>
<dbReference type="InterPro" id="IPR055356">
    <property type="entry name" value="ZP-N"/>
</dbReference>
<evidence type="ECO:0000256" key="11">
    <source>
        <dbReference type="ARBA" id="ARBA00022989"/>
    </source>
</evidence>
<evidence type="ECO:0000256" key="6">
    <source>
        <dbReference type="ARBA" id="ARBA00022525"/>
    </source>
</evidence>
<reference evidence="18" key="2">
    <citation type="submission" date="2025-09" db="UniProtKB">
        <authorList>
            <consortium name="Ensembl"/>
        </authorList>
    </citation>
    <scope>IDENTIFICATION</scope>
</reference>
<evidence type="ECO:0000313" key="18">
    <source>
        <dbReference type="Ensembl" id="ENSOABP00000023933.2"/>
    </source>
</evidence>
<gene>
    <name evidence="18" type="primary">zp3d.2</name>
</gene>
<evidence type="ECO:0000256" key="3">
    <source>
        <dbReference type="ARBA" id="ARBA00006735"/>
    </source>
</evidence>
<evidence type="ECO:0000313" key="19">
    <source>
        <dbReference type="Proteomes" id="UP000472276"/>
    </source>
</evidence>
<comment type="subcellular location">
    <subcellularLocation>
        <location evidence="1">Cell membrane</location>
        <topology evidence="1">Single-pass type I membrane protein</topology>
    </subcellularLocation>
    <subcellularLocation>
        <location evidence="2">Secreted</location>
        <location evidence="2">Extracellular space</location>
        <location evidence="2">Extracellular matrix</location>
    </subcellularLocation>
</comment>
<dbReference type="GO" id="GO:2000344">
    <property type="term" value="P:positive regulation of acrosome reaction"/>
    <property type="evidence" value="ECO:0007669"/>
    <property type="project" value="TreeGrafter"/>
</dbReference>
<dbReference type="FunFam" id="2.60.40.3210:FF:000001">
    <property type="entry name" value="Zona pellucida sperm-binding protein 3"/>
    <property type="match status" value="1"/>
</dbReference>
<dbReference type="InterPro" id="IPR001507">
    <property type="entry name" value="ZP_dom"/>
</dbReference>
<keyword evidence="9" id="KW-0812">Transmembrane</keyword>
<dbReference type="Ensembl" id="ENSOABT00000024632.2">
    <property type="protein sequence ID" value="ENSOABP00000023933.2"/>
    <property type="gene ID" value="ENSOABG00000011459.2"/>
</dbReference>
<evidence type="ECO:0000256" key="8">
    <source>
        <dbReference type="ARBA" id="ARBA00022685"/>
    </source>
</evidence>
<keyword evidence="10 16" id="KW-0732">Signal</keyword>
<dbReference type="GO" id="GO:0031012">
    <property type="term" value="C:extracellular matrix"/>
    <property type="evidence" value="ECO:0007669"/>
    <property type="project" value="TreeGrafter"/>
</dbReference>
<dbReference type="Gene3D" id="2.60.40.4100">
    <property type="entry name" value="Zona pellucida, ZP-C domain"/>
    <property type="match status" value="1"/>
</dbReference>
<keyword evidence="14" id="KW-0325">Glycoprotein</keyword>
<keyword evidence="7" id="KW-0272">Extracellular matrix</keyword>
<keyword evidence="11" id="KW-1133">Transmembrane helix</keyword>
<evidence type="ECO:0000256" key="4">
    <source>
        <dbReference type="ARBA" id="ARBA00017980"/>
    </source>
</evidence>
<evidence type="ECO:0000256" key="5">
    <source>
        <dbReference type="ARBA" id="ARBA00022475"/>
    </source>
</evidence>
<dbReference type="Pfam" id="PF23344">
    <property type="entry name" value="ZP-N"/>
    <property type="match status" value="1"/>
</dbReference>
<dbReference type="FunFam" id="2.60.40.4100:FF:000002">
    <property type="entry name" value="Zona pellucida sperm-binding protein 3"/>
    <property type="match status" value="1"/>
</dbReference>
<dbReference type="GO" id="GO:0035803">
    <property type="term" value="P:egg coat formation"/>
    <property type="evidence" value="ECO:0007669"/>
    <property type="project" value="TreeGrafter"/>
</dbReference>
<protein>
    <recommendedName>
        <fullName evidence="4">Zona pellucida sperm-binding protein 3</fullName>
    </recommendedName>
    <alternativeName>
        <fullName evidence="15">Zona pellucida glycoprotein 3</fullName>
    </alternativeName>
</protein>
<evidence type="ECO:0000256" key="13">
    <source>
        <dbReference type="ARBA" id="ARBA00023157"/>
    </source>
</evidence>
<feature type="domain" description="ZP" evidence="17">
    <location>
        <begin position="114"/>
        <end position="438"/>
    </location>
</feature>
<accession>A0A668TAY8</accession>
<dbReference type="PANTHER" id="PTHR11576:SF15">
    <property type="entry name" value="ZONA PELLUCIDA SPERM-BINDING PROTEIN 3-LIKE"/>
    <property type="match status" value="1"/>
</dbReference>
<dbReference type="Proteomes" id="UP000472276">
    <property type="component" value="Unassembled WGS sequence"/>
</dbReference>
<dbReference type="InterPro" id="IPR055355">
    <property type="entry name" value="ZP-C"/>
</dbReference>
<keyword evidence="19" id="KW-1185">Reference proteome</keyword>
<evidence type="ECO:0000256" key="9">
    <source>
        <dbReference type="ARBA" id="ARBA00022692"/>
    </source>
</evidence>
<dbReference type="SMART" id="SM00241">
    <property type="entry name" value="ZP"/>
    <property type="match status" value="1"/>
</dbReference>
<keyword evidence="8" id="KW-0165">Cleavage on pair of basic residues</keyword>
<name>A0A668TAY8_OREAU</name>
<evidence type="ECO:0000256" key="14">
    <source>
        <dbReference type="ARBA" id="ARBA00023180"/>
    </source>
</evidence>
<evidence type="ECO:0000256" key="12">
    <source>
        <dbReference type="ARBA" id="ARBA00023136"/>
    </source>
</evidence>
<evidence type="ECO:0000256" key="1">
    <source>
        <dbReference type="ARBA" id="ARBA00004251"/>
    </source>
</evidence>
<dbReference type="PANTHER" id="PTHR11576">
    <property type="entry name" value="ZONA PELLUCIDA SPERM-BINDING PROTEIN 3"/>
    <property type="match status" value="1"/>
</dbReference>
<dbReference type="PROSITE" id="PS51034">
    <property type="entry name" value="ZP_2"/>
    <property type="match status" value="1"/>
</dbReference>
<keyword evidence="13" id="KW-1015">Disulfide bond</keyword>
<evidence type="ECO:0000256" key="7">
    <source>
        <dbReference type="ARBA" id="ARBA00022530"/>
    </source>
</evidence>
<feature type="signal peptide" evidence="16">
    <location>
        <begin position="1"/>
        <end position="23"/>
    </location>
</feature>
<keyword evidence="5" id="KW-1003">Cell membrane</keyword>
<comment type="similarity">
    <text evidence="3">Belongs to the ZP domain family. ZPC subfamily.</text>
</comment>
<keyword evidence="6" id="KW-0964">Secreted</keyword>